<dbReference type="AlphaFoldDB" id="A0A9Q0YCV5"/>
<name>A0A9Q0YCV5_HOLLE</name>
<sequence length="198" mass="23105">MPLLKSLPKKSYWKLNTSLLTDCKFDNEFRVYYSMWRTLKPGFASIKEWWENVKMRIRELGVIHGVRRAREKRDLLIALQSRCLEGDTEDVERILLEEQRGAFVRSREKVLEKGEIPSGYFYTKERNAAEAKQILSVKGENGNIVSGDNVRRVFQDFYTKLYSTENDIDVECQSELLNCIKSKVADADRLDLDRPLSS</sequence>
<organism evidence="1 2">
    <name type="scientific">Holothuria leucospilota</name>
    <name type="common">Black long sea cucumber</name>
    <name type="synonym">Mertensiothuria leucospilota</name>
    <dbReference type="NCBI Taxonomy" id="206669"/>
    <lineage>
        <taxon>Eukaryota</taxon>
        <taxon>Metazoa</taxon>
        <taxon>Echinodermata</taxon>
        <taxon>Eleutherozoa</taxon>
        <taxon>Echinozoa</taxon>
        <taxon>Holothuroidea</taxon>
        <taxon>Aspidochirotacea</taxon>
        <taxon>Aspidochirotida</taxon>
        <taxon>Holothuriidae</taxon>
        <taxon>Holothuria</taxon>
    </lineage>
</organism>
<dbReference type="Proteomes" id="UP001152320">
    <property type="component" value="Unassembled WGS sequence"/>
</dbReference>
<proteinExistence type="predicted"/>
<comment type="caution">
    <text evidence="1">The sequence shown here is derived from an EMBL/GenBank/DDBJ whole genome shotgun (WGS) entry which is preliminary data.</text>
</comment>
<reference evidence="1" key="1">
    <citation type="submission" date="2021-10" db="EMBL/GenBank/DDBJ databases">
        <title>Tropical sea cucumber genome reveals ecological adaptation and Cuvierian tubules defense mechanism.</title>
        <authorList>
            <person name="Chen T."/>
        </authorList>
    </citation>
    <scope>NUCLEOTIDE SEQUENCE</scope>
    <source>
        <strain evidence="1">Nanhai2018</strain>
        <tissue evidence="1">Muscle</tissue>
    </source>
</reference>
<evidence type="ECO:0000313" key="2">
    <source>
        <dbReference type="Proteomes" id="UP001152320"/>
    </source>
</evidence>
<evidence type="ECO:0000313" key="1">
    <source>
        <dbReference type="EMBL" id="KAJ8019166.1"/>
    </source>
</evidence>
<keyword evidence="2" id="KW-1185">Reference proteome</keyword>
<gene>
    <name evidence="1" type="ORF">HOLleu_42429</name>
</gene>
<protein>
    <submittedName>
        <fullName evidence="1">Uncharacterized protein</fullName>
    </submittedName>
</protein>
<accession>A0A9Q0YCV5</accession>
<dbReference type="EMBL" id="JAIZAY010000072">
    <property type="protein sequence ID" value="KAJ8019166.1"/>
    <property type="molecule type" value="Genomic_DNA"/>
</dbReference>
<dbReference type="OrthoDB" id="416119at2759"/>